<keyword evidence="2" id="KW-1185">Reference proteome</keyword>
<dbReference type="EMBL" id="JAIZAY010000001">
    <property type="protein sequence ID" value="KAJ8048229.1"/>
    <property type="molecule type" value="Genomic_DNA"/>
</dbReference>
<dbReference type="GO" id="GO:0003676">
    <property type="term" value="F:nucleic acid binding"/>
    <property type="evidence" value="ECO:0007669"/>
    <property type="project" value="InterPro"/>
</dbReference>
<dbReference type="InterPro" id="IPR036397">
    <property type="entry name" value="RNaseH_sf"/>
</dbReference>
<dbReference type="OrthoDB" id="5986643at2759"/>
<evidence type="ECO:0000313" key="1">
    <source>
        <dbReference type="EMBL" id="KAJ8048229.1"/>
    </source>
</evidence>
<dbReference type="AlphaFoldDB" id="A0A9Q1CPN2"/>
<dbReference type="Gene3D" id="3.30.420.10">
    <property type="entry name" value="Ribonuclease H-like superfamily/Ribonuclease H"/>
    <property type="match status" value="1"/>
</dbReference>
<comment type="caution">
    <text evidence="1">The sequence shown here is derived from an EMBL/GenBank/DDBJ whole genome shotgun (WGS) entry which is preliminary data.</text>
</comment>
<organism evidence="1 2">
    <name type="scientific">Holothuria leucospilota</name>
    <name type="common">Black long sea cucumber</name>
    <name type="synonym">Mertensiothuria leucospilota</name>
    <dbReference type="NCBI Taxonomy" id="206669"/>
    <lineage>
        <taxon>Eukaryota</taxon>
        <taxon>Metazoa</taxon>
        <taxon>Echinodermata</taxon>
        <taxon>Eleutherozoa</taxon>
        <taxon>Echinozoa</taxon>
        <taxon>Holothuroidea</taxon>
        <taxon>Aspidochirotacea</taxon>
        <taxon>Aspidochirotida</taxon>
        <taxon>Holothuriidae</taxon>
        <taxon>Holothuria</taxon>
    </lineage>
</organism>
<dbReference type="Proteomes" id="UP001152320">
    <property type="component" value="Chromosome 1"/>
</dbReference>
<evidence type="ECO:0000313" key="2">
    <source>
        <dbReference type="Proteomes" id="UP001152320"/>
    </source>
</evidence>
<protein>
    <submittedName>
        <fullName evidence="1">Uncharacterized protein</fullName>
    </submittedName>
</protein>
<reference evidence="1" key="1">
    <citation type="submission" date="2021-10" db="EMBL/GenBank/DDBJ databases">
        <title>Tropical sea cucumber genome reveals ecological adaptation and Cuvierian tubules defense mechanism.</title>
        <authorList>
            <person name="Chen T."/>
        </authorList>
    </citation>
    <scope>NUCLEOTIDE SEQUENCE</scope>
    <source>
        <strain evidence="1">Nanhai2018</strain>
        <tissue evidence="1">Muscle</tissue>
    </source>
</reference>
<accession>A0A9Q1CPN2</accession>
<sequence length="76" mass="8295">MKWHFLPPLSPHFGGVYEALVKTSKRAVNAILANKAVSDEELNSAFVGVEGIDNSKPLSPIGFSMEPWVVNLSQKV</sequence>
<gene>
    <name evidence="1" type="ORF">HOLleu_00461</name>
</gene>
<name>A0A9Q1CPN2_HOLLE</name>
<proteinExistence type="predicted"/>